<evidence type="ECO:0000313" key="1">
    <source>
        <dbReference type="EMBL" id="MDD7915320.1"/>
    </source>
</evidence>
<dbReference type="EMBL" id="JAOSLC020000003">
    <property type="protein sequence ID" value="MDD7915320.1"/>
    <property type="molecule type" value="Genomic_DNA"/>
</dbReference>
<sequence>MNSELDNSNFQFSYVDCLNNLNDFDNLINWLSNEFILYLQEENQGMKVYFPNGWFTIRFIKDGKNSYEVLINSKSKFTFTKIKEELLQAIQRFKHIKKEYSYEQLSY</sequence>
<organism evidence="1 2">
    <name type="scientific">Polaribacter ponticola</name>
    <dbReference type="NCBI Taxonomy" id="2978475"/>
    <lineage>
        <taxon>Bacteria</taxon>
        <taxon>Pseudomonadati</taxon>
        <taxon>Bacteroidota</taxon>
        <taxon>Flavobacteriia</taxon>
        <taxon>Flavobacteriales</taxon>
        <taxon>Flavobacteriaceae</taxon>
    </lineage>
</organism>
<dbReference type="Proteomes" id="UP001151478">
    <property type="component" value="Unassembled WGS sequence"/>
</dbReference>
<dbReference type="RefSeq" id="WP_265725875.1">
    <property type="nucleotide sequence ID" value="NZ_JAOSLC020000003.1"/>
</dbReference>
<reference evidence="1" key="1">
    <citation type="submission" date="2023-02" db="EMBL/GenBank/DDBJ databases">
        <title>Polaribacter ponticola sp. nov., isolated from seawater.</title>
        <authorList>
            <person name="Baek J.H."/>
            <person name="Kim J.M."/>
            <person name="Choi D.G."/>
            <person name="Jeon C.O."/>
        </authorList>
    </citation>
    <scope>NUCLEOTIDE SEQUENCE</scope>
    <source>
        <strain evidence="1">MSW5</strain>
    </source>
</reference>
<keyword evidence="2" id="KW-1185">Reference proteome</keyword>
<evidence type="ECO:0008006" key="3">
    <source>
        <dbReference type="Google" id="ProtNLM"/>
    </source>
</evidence>
<comment type="caution">
    <text evidence="1">The sequence shown here is derived from an EMBL/GenBank/DDBJ whole genome shotgun (WGS) entry which is preliminary data.</text>
</comment>
<proteinExistence type="predicted"/>
<evidence type="ECO:0000313" key="2">
    <source>
        <dbReference type="Proteomes" id="UP001151478"/>
    </source>
</evidence>
<accession>A0ABT5SB65</accession>
<name>A0ABT5SB65_9FLAO</name>
<gene>
    <name evidence="1" type="ORF">N5A56_013265</name>
</gene>
<protein>
    <recommendedName>
        <fullName evidence="3">DUF3630 family protein</fullName>
    </recommendedName>
</protein>